<reference evidence="2 3" key="1">
    <citation type="submission" date="2019-01" db="EMBL/GenBank/DDBJ databases">
        <authorList>
            <consortium name="Pathogen Informatics"/>
        </authorList>
    </citation>
    <scope>NUCLEOTIDE SEQUENCE [LARGE SCALE GENOMIC DNA]</scope>
    <source>
        <strain evidence="2 3">NCTC10122</strain>
    </source>
</reference>
<feature type="transmembrane region" description="Helical" evidence="1">
    <location>
        <begin position="12"/>
        <end position="35"/>
    </location>
</feature>
<keyword evidence="1" id="KW-0812">Transmembrane</keyword>
<accession>A0A449A9F0</accession>
<name>A0A449A9F0_9BACT</name>
<evidence type="ECO:0000256" key="1">
    <source>
        <dbReference type="SAM" id="Phobius"/>
    </source>
</evidence>
<feature type="transmembrane region" description="Helical" evidence="1">
    <location>
        <begin position="59"/>
        <end position="83"/>
    </location>
</feature>
<dbReference type="Proteomes" id="UP000290942">
    <property type="component" value="Chromosome"/>
</dbReference>
<keyword evidence="1" id="KW-1133">Transmembrane helix</keyword>
<evidence type="ECO:0000313" key="2">
    <source>
        <dbReference type="EMBL" id="VEU60810.1"/>
    </source>
</evidence>
<keyword evidence="1" id="KW-0472">Membrane</keyword>
<protein>
    <submittedName>
        <fullName evidence="2">Uncharacterized protein</fullName>
    </submittedName>
</protein>
<dbReference type="EMBL" id="LR214970">
    <property type="protein sequence ID" value="VEU60810.1"/>
    <property type="molecule type" value="Genomic_DNA"/>
</dbReference>
<dbReference type="RefSeq" id="WP_129687708.1">
    <property type="nucleotide sequence ID" value="NZ_LR214970.1"/>
</dbReference>
<dbReference type="AlphaFoldDB" id="A0A449A9F0"/>
<sequence length="92" mass="10147">MKKINVKYNTILWGIIGFIALAFVIFCSVLIARIVNDIDAIKAVEVDSSLINDYQAFKAYGIGILSFSCIVLIISSCICYLGAKSWNYTATL</sequence>
<gene>
    <name evidence="2" type="ORF">NCTC10122_00412</name>
</gene>
<proteinExistence type="predicted"/>
<evidence type="ECO:0000313" key="3">
    <source>
        <dbReference type="Proteomes" id="UP000290942"/>
    </source>
</evidence>
<organism evidence="2 3">
    <name type="scientific">Mycoplasmopsis bovigenitalium</name>
    <dbReference type="NCBI Taxonomy" id="2112"/>
    <lineage>
        <taxon>Bacteria</taxon>
        <taxon>Bacillati</taxon>
        <taxon>Mycoplasmatota</taxon>
        <taxon>Mycoplasmoidales</taxon>
        <taxon>Metamycoplasmataceae</taxon>
        <taxon>Mycoplasmopsis</taxon>
    </lineage>
</organism>